<evidence type="ECO:0000313" key="10">
    <source>
        <dbReference type="Proteomes" id="UP000825002"/>
    </source>
</evidence>
<dbReference type="Gene3D" id="1.20.1730.10">
    <property type="entry name" value="Sodium/glucose cotransporter"/>
    <property type="match status" value="1"/>
</dbReference>
<dbReference type="CDD" id="cd06257">
    <property type="entry name" value="DnaJ"/>
    <property type="match status" value="1"/>
</dbReference>
<feature type="transmembrane region" description="Helical" evidence="7">
    <location>
        <begin position="498"/>
        <end position="518"/>
    </location>
</feature>
<feature type="transmembrane region" description="Helical" evidence="7">
    <location>
        <begin position="1237"/>
        <end position="1259"/>
    </location>
</feature>
<evidence type="ECO:0000256" key="3">
    <source>
        <dbReference type="ARBA" id="ARBA00022692"/>
    </source>
</evidence>
<sequence length="1275" mass="139127">IWLRCGNNAQHIGVANTKKKPHSAVCRGKLTKGNLRKTPRFSRLFITMGVSNIPGEAIAMRDSTTCSKRSHCAIQNHSNTMDCALSEDYYEILSVSRNATEHEIKKAYRKLALRWHPDKNPDRKEQADMMFKRLSEAYEVLSDANKREIYDKYGKEGLVNGSADGPGDFGSPFAGFFSFRDPEDVFREFFGGAFSDFGGSNNSHHQNAFDPFSFAFGAMPGFTSFSSFGMPDMNMASFSSSSSSGGPNVRRVSTSIKHVNGKKIETKKVYENGKETVTVIENGVVKSVVVDAATSATTTASQASTSALASSFLPTLSSVPSLPASLTTTTAPSFLPFSSSTTLPTTTSTTATVVHSTTPETFSPSIASTISSSSPSSTISTTQISSSTTTTSPITPSLSIPTLWTASSSTSTASTTTAAWTAGTTTHGPHPQHPAVEVYGNVPTKFKPDRLASLDLIIIVVYLCLLLSTSISTMLRQRRKKTAGGRSLDSHILAGRKMSWLTVGASIFASNMGSEHFIGLSGSAASQGISVAAFEVNALLILQLATWVFLPVLIVSKICTLPEYMNKRFGGKRIRTYLAVLSIMLYIFTKISVNLYSGGIFIQQALGWNLYTSAMFILMTTSVMSVTGGLKGAMYIDRMQSCVMTVGASVVATRALITIGGWDGLRHRFSQAIATKIPANLTHCAQPNPHAFQMLRSWDDHDMPWLGFILGQTPASIWYWAADQMMVQRFLSARSLAHVQGSAVFAGYLKILPMFFMVIPGMISRCLYTDEVGCIDPIECQNYCQSSVSCTNTAYPRLVLELLPVGARGMMCAAMTAALMGDLANVFNSASALFSCDLWPLIRKKSTEKELVIAGRTFVFVLVIASLLWIPVIQEMQGGQLFIYIQAVAALFAPPIAAVYCCAILWHRTNEPGAFWSLMIGFSLGVLRLTLSFMYREPSCGGAKDERPWVLKNVHYMYYAFFLFCVTTLSTLIISYFTRPPPAYRLIRTTFWTRFDTQARKDDKNVFEMKYSGAVTKNSGADTASTDRESSLASALTVATTSTHIAVDTDIESAYAVSQQRLFTIDERDEHSGNKQSLSQMVTSKGANQSDSSRQQQGVDNKLSSSIMDDEAQKTAVISRRDEAKDRSFLTSSLVAKATGGATKLAAAHSAMRAAANHLGRNKIKFQNLPNDDEDNEDEDDDRTKLNTSAVGEHDEDDDDVDDDADRDDDEDGTADTTYKCLDNSVSLLIKTRSEELMLRIALVAIVFVAIGIFIVFSIPPAPLPKDFMDMIKQS</sequence>
<comment type="subcellular location">
    <subcellularLocation>
        <location evidence="1">Membrane</location>
        <topology evidence="1">Multi-pass membrane protein</topology>
    </subcellularLocation>
</comment>
<evidence type="ECO:0000256" key="6">
    <source>
        <dbReference type="SAM" id="MobiDB-lite"/>
    </source>
</evidence>
<dbReference type="InterPro" id="IPR038377">
    <property type="entry name" value="Na/Glc_symporter_sf"/>
</dbReference>
<feature type="domain" description="J" evidence="8">
    <location>
        <begin position="88"/>
        <end position="154"/>
    </location>
</feature>
<feature type="transmembrane region" description="Helical" evidence="7">
    <location>
        <begin position="538"/>
        <end position="556"/>
    </location>
</feature>
<feature type="compositionally biased region" description="Polar residues" evidence="6">
    <location>
        <begin position="1074"/>
        <end position="1107"/>
    </location>
</feature>
<dbReference type="NCBIfam" id="TIGR00813">
    <property type="entry name" value="sss"/>
    <property type="match status" value="1"/>
</dbReference>
<organism evidence="9 10">
    <name type="scientific">Fragariocoptes setiger</name>
    <dbReference type="NCBI Taxonomy" id="1670756"/>
    <lineage>
        <taxon>Eukaryota</taxon>
        <taxon>Metazoa</taxon>
        <taxon>Ecdysozoa</taxon>
        <taxon>Arthropoda</taxon>
        <taxon>Chelicerata</taxon>
        <taxon>Arachnida</taxon>
        <taxon>Acari</taxon>
        <taxon>Acariformes</taxon>
        <taxon>Trombidiformes</taxon>
        <taxon>Prostigmata</taxon>
        <taxon>Eupodina</taxon>
        <taxon>Eriophyoidea</taxon>
        <taxon>Phytoptidae</taxon>
        <taxon>Fragariocoptes</taxon>
    </lineage>
</organism>
<feature type="transmembrane region" description="Helical" evidence="7">
    <location>
        <begin position="882"/>
        <end position="906"/>
    </location>
</feature>
<dbReference type="InterPro" id="IPR001623">
    <property type="entry name" value="DnaJ_domain"/>
</dbReference>
<keyword evidence="4 7" id="KW-1133">Transmembrane helix</keyword>
<dbReference type="InterPro" id="IPR018253">
    <property type="entry name" value="DnaJ_domain_CS"/>
</dbReference>
<name>A0ABQ7S914_9ACAR</name>
<dbReference type="PANTHER" id="PTHR11819:SF150">
    <property type="entry name" value="SODIUM_MYO-INOSITOL COTRANSPORTER"/>
    <property type="match status" value="1"/>
</dbReference>
<feature type="transmembrane region" description="Helical" evidence="7">
    <location>
        <begin position="456"/>
        <end position="477"/>
    </location>
</feature>
<evidence type="ECO:0000256" key="5">
    <source>
        <dbReference type="ARBA" id="ARBA00023136"/>
    </source>
</evidence>
<dbReference type="PRINTS" id="PR00625">
    <property type="entry name" value="JDOMAIN"/>
</dbReference>
<feature type="compositionally biased region" description="Acidic residues" evidence="6">
    <location>
        <begin position="1171"/>
        <end position="1181"/>
    </location>
</feature>
<feature type="non-terminal residue" evidence="9">
    <location>
        <position position="1"/>
    </location>
</feature>
<dbReference type="PANTHER" id="PTHR11819">
    <property type="entry name" value="SOLUTE CARRIER FAMILY 5"/>
    <property type="match status" value="1"/>
</dbReference>
<keyword evidence="5 7" id="KW-0472">Membrane</keyword>
<keyword evidence="3 7" id="KW-0812">Transmembrane</keyword>
<evidence type="ECO:0000256" key="4">
    <source>
        <dbReference type="ARBA" id="ARBA00022989"/>
    </source>
</evidence>
<feature type="transmembrane region" description="Helical" evidence="7">
    <location>
        <begin position="743"/>
        <end position="763"/>
    </location>
</feature>
<reference evidence="9 10" key="1">
    <citation type="submission" date="2020-10" db="EMBL/GenBank/DDBJ databases">
        <authorList>
            <person name="Klimov P.B."/>
            <person name="Dyachkov S.M."/>
            <person name="Chetverikov P.E."/>
        </authorList>
    </citation>
    <scope>NUCLEOTIDE SEQUENCE [LARGE SCALE GENOMIC DNA]</scope>
    <source>
        <strain evidence="9">BMOC 18-1129-001#AD2665</strain>
        <tissue evidence="9">Entire mites</tissue>
    </source>
</reference>
<accession>A0ABQ7S914</accession>
<evidence type="ECO:0000259" key="8">
    <source>
        <dbReference type="PROSITE" id="PS50076"/>
    </source>
</evidence>
<feature type="region of interest" description="Disordered" evidence="6">
    <location>
        <begin position="1066"/>
        <end position="1123"/>
    </location>
</feature>
<feature type="transmembrane region" description="Helical" evidence="7">
    <location>
        <begin position="703"/>
        <end position="722"/>
    </location>
</feature>
<dbReference type="InterPro" id="IPR036869">
    <property type="entry name" value="J_dom_sf"/>
</dbReference>
<dbReference type="Gene3D" id="1.10.287.110">
    <property type="entry name" value="DnaJ domain"/>
    <property type="match status" value="1"/>
</dbReference>
<evidence type="ECO:0000256" key="1">
    <source>
        <dbReference type="ARBA" id="ARBA00004141"/>
    </source>
</evidence>
<dbReference type="PROSITE" id="PS50076">
    <property type="entry name" value="DNAJ_2"/>
    <property type="match status" value="1"/>
</dbReference>
<dbReference type="Pfam" id="PF00226">
    <property type="entry name" value="DnaJ"/>
    <property type="match status" value="1"/>
</dbReference>
<feature type="region of interest" description="Disordered" evidence="6">
    <location>
        <begin position="364"/>
        <end position="394"/>
    </location>
</feature>
<comment type="similarity">
    <text evidence="2">Belongs to the sodium:solute symporter (SSF) (TC 2.A.21) family.</text>
</comment>
<evidence type="ECO:0000313" key="9">
    <source>
        <dbReference type="EMBL" id="KAG9509919.1"/>
    </source>
</evidence>
<dbReference type="PROSITE" id="PS50283">
    <property type="entry name" value="NA_SOLUT_SYMP_3"/>
    <property type="match status" value="1"/>
</dbReference>
<feature type="transmembrane region" description="Helical" evidence="7">
    <location>
        <begin position="851"/>
        <end position="870"/>
    </location>
</feature>
<feature type="region of interest" description="Disordered" evidence="6">
    <location>
        <begin position="1163"/>
        <end position="1216"/>
    </location>
</feature>
<dbReference type="InterPro" id="IPR001734">
    <property type="entry name" value="Na/solute_symporter"/>
</dbReference>
<feature type="transmembrane region" description="Helical" evidence="7">
    <location>
        <begin position="913"/>
        <end position="936"/>
    </location>
</feature>
<evidence type="ECO:0000256" key="7">
    <source>
        <dbReference type="SAM" id="Phobius"/>
    </source>
</evidence>
<dbReference type="Pfam" id="PF00474">
    <property type="entry name" value="SSF"/>
    <property type="match status" value="1"/>
</dbReference>
<dbReference type="Proteomes" id="UP000825002">
    <property type="component" value="Unassembled WGS sequence"/>
</dbReference>
<feature type="compositionally biased region" description="Acidic residues" evidence="6">
    <location>
        <begin position="1194"/>
        <end position="1214"/>
    </location>
</feature>
<feature type="transmembrane region" description="Helical" evidence="7">
    <location>
        <begin position="956"/>
        <end position="978"/>
    </location>
</feature>
<proteinExistence type="inferred from homology"/>
<feature type="transmembrane region" description="Helical" evidence="7">
    <location>
        <begin position="577"/>
        <end position="602"/>
    </location>
</feature>
<comment type="caution">
    <text evidence="9">The sequence shown here is derived from an EMBL/GenBank/DDBJ whole genome shotgun (WGS) entry which is preliminary data.</text>
</comment>
<dbReference type="SUPFAM" id="SSF46565">
    <property type="entry name" value="Chaperone J-domain"/>
    <property type="match status" value="1"/>
</dbReference>
<keyword evidence="10" id="KW-1185">Reference proteome</keyword>
<evidence type="ECO:0000256" key="2">
    <source>
        <dbReference type="ARBA" id="ARBA00006434"/>
    </source>
</evidence>
<protein>
    <submittedName>
        <fullName evidence="9">Sodium/myo-inositol cotransporter</fullName>
    </submittedName>
</protein>
<dbReference type="PROSITE" id="PS00636">
    <property type="entry name" value="DNAJ_1"/>
    <property type="match status" value="1"/>
</dbReference>
<feature type="transmembrane region" description="Helical" evidence="7">
    <location>
        <begin position="608"/>
        <end position="630"/>
    </location>
</feature>
<gene>
    <name evidence="9" type="primary">SLC5A3</name>
    <name evidence="9" type="ORF">GZH46_01550</name>
</gene>
<dbReference type="SMART" id="SM00271">
    <property type="entry name" value="DnaJ"/>
    <property type="match status" value="1"/>
</dbReference>
<dbReference type="EMBL" id="JAIFTH010000286">
    <property type="protein sequence ID" value="KAG9509919.1"/>
    <property type="molecule type" value="Genomic_DNA"/>
</dbReference>